<dbReference type="Proteomes" id="UP001434883">
    <property type="component" value="Unassembled WGS sequence"/>
</dbReference>
<proteinExistence type="predicted"/>
<comment type="caution">
    <text evidence="1">The sequence shown here is derived from an EMBL/GenBank/DDBJ whole genome shotgun (WGS) entry which is preliminary data.</text>
</comment>
<evidence type="ECO:0000313" key="2">
    <source>
        <dbReference type="Proteomes" id="UP001434883"/>
    </source>
</evidence>
<accession>A0ABV0S0I6</accession>
<gene>
    <name evidence="1" type="ORF">XENOCAPTIV_013887</name>
</gene>
<sequence length="74" mass="7889">MVRGGLGGARMMPGKDIWQVSELGHSTFSSAYQGIVNEAFGINTDSLYHEIKDAKSDIIGDVDAGAELLGMVIF</sequence>
<name>A0ABV0S0I6_9TELE</name>
<organism evidence="1 2">
    <name type="scientific">Xenoophorus captivus</name>
    <dbReference type="NCBI Taxonomy" id="1517983"/>
    <lineage>
        <taxon>Eukaryota</taxon>
        <taxon>Metazoa</taxon>
        <taxon>Chordata</taxon>
        <taxon>Craniata</taxon>
        <taxon>Vertebrata</taxon>
        <taxon>Euteleostomi</taxon>
        <taxon>Actinopterygii</taxon>
        <taxon>Neopterygii</taxon>
        <taxon>Teleostei</taxon>
        <taxon>Neoteleostei</taxon>
        <taxon>Acanthomorphata</taxon>
        <taxon>Ovalentaria</taxon>
        <taxon>Atherinomorphae</taxon>
        <taxon>Cyprinodontiformes</taxon>
        <taxon>Goodeidae</taxon>
        <taxon>Xenoophorus</taxon>
    </lineage>
</organism>
<dbReference type="EMBL" id="JAHRIN010061701">
    <property type="protein sequence ID" value="MEQ2213372.1"/>
    <property type="molecule type" value="Genomic_DNA"/>
</dbReference>
<keyword evidence="2" id="KW-1185">Reference proteome</keyword>
<evidence type="ECO:0000313" key="1">
    <source>
        <dbReference type="EMBL" id="MEQ2213372.1"/>
    </source>
</evidence>
<reference evidence="1 2" key="1">
    <citation type="submission" date="2021-06" db="EMBL/GenBank/DDBJ databases">
        <authorList>
            <person name="Palmer J.M."/>
        </authorList>
    </citation>
    <scope>NUCLEOTIDE SEQUENCE [LARGE SCALE GENOMIC DNA]</scope>
    <source>
        <strain evidence="1 2">XC_2019</strain>
        <tissue evidence="1">Muscle</tissue>
    </source>
</reference>
<protein>
    <submittedName>
        <fullName evidence="1">Uncharacterized protein</fullName>
    </submittedName>
</protein>